<dbReference type="Pfam" id="PF01925">
    <property type="entry name" value="TauE"/>
    <property type="match status" value="1"/>
</dbReference>
<feature type="transmembrane region" description="Helical" evidence="8">
    <location>
        <begin position="98"/>
        <end position="119"/>
    </location>
</feature>
<keyword evidence="4 8" id="KW-1003">Cell membrane</keyword>
<feature type="transmembrane region" description="Helical" evidence="8">
    <location>
        <begin position="231"/>
        <end position="249"/>
    </location>
</feature>
<proteinExistence type="inferred from homology"/>
<keyword evidence="10" id="KW-1185">Reference proteome</keyword>
<evidence type="ECO:0000313" key="10">
    <source>
        <dbReference type="Proteomes" id="UP001293718"/>
    </source>
</evidence>
<dbReference type="InterPro" id="IPR052017">
    <property type="entry name" value="TSUP"/>
</dbReference>
<gene>
    <name evidence="9" type="ORF">SM757_27695</name>
</gene>
<keyword evidence="3" id="KW-0813">Transport</keyword>
<evidence type="ECO:0000313" key="9">
    <source>
        <dbReference type="EMBL" id="MDZ5460370.1"/>
    </source>
</evidence>
<comment type="similarity">
    <text evidence="2 8">Belongs to the 4-toluene sulfonate uptake permease (TSUP) (TC 2.A.102) family.</text>
</comment>
<comment type="caution">
    <text evidence="9">The sequence shown here is derived from an EMBL/GenBank/DDBJ whole genome shotgun (WGS) entry which is preliminary data.</text>
</comment>
<keyword evidence="7 8" id="KW-0472">Membrane</keyword>
<evidence type="ECO:0000256" key="6">
    <source>
        <dbReference type="ARBA" id="ARBA00022989"/>
    </source>
</evidence>
<keyword evidence="6 8" id="KW-1133">Transmembrane helix</keyword>
<evidence type="ECO:0000256" key="8">
    <source>
        <dbReference type="RuleBase" id="RU363041"/>
    </source>
</evidence>
<protein>
    <recommendedName>
        <fullName evidence="8">Probable membrane transporter protein</fullName>
    </recommendedName>
</protein>
<name>A0ABU5INA8_9BURK</name>
<feature type="transmembrane region" description="Helical" evidence="8">
    <location>
        <begin position="73"/>
        <end position="92"/>
    </location>
</feature>
<evidence type="ECO:0000256" key="5">
    <source>
        <dbReference type="ARBA" id="ARBA00022692"/>
    </source>
</evidence>
<evidence type="ECO:0000256" key="2">
    <source>
        <dbReference type="ARBA" id="ARBA00009142"/>
    </source>
</evidence>
<evidence type="ECO:0000256" key="3">
    <source>
        <dbReference type="ARBA" id="ARBA00022448"/>
    </source>
</evidence>
<feature type="transmembrane region" description="Helical" evidence="8">
    <location>
        <begin position="30"/>
        <end position="53"/>
    </location>
</feature>
<dbReference type="EMBL" id="JAXOJX010000067">
    <property type="protein sequence ID" value="MDZ5460370.1"/>
    <property type="molecule type" value="Genomic_DNA"/>
</dbReference>
<evidence type="ECO:0000256" key="1">
    <source>
        <dbReference type="ARBA" id="ARBA00004651"/>
    </source>
</evidence>
<dbReference type="PANTHER" id="PTHR30269">
    <property type="entry name" value="TRANSMEMBRANE PROTEIN YFCA"/>
    <property type="match status" value="1"/>
</dbReference>
<dbReference type="RefSeq" id="WP_066340459.1">
    <property type="nucleotide sequence ID" value="NZ_JAXOJX010000067.1"/>
</dbReference>
<keyword evidence="5 8" id="KW-0812">Transmembrane</keyword>
<accession>A0ABU5INA8</accession>
<feature type="transmembrane region" description="Helical" evidence="8">
    <location>
        <begin position="169"/>
        <end position="186"/>
    </location>
</feature>
<evidence type="ECO:0000256" key="4">
    <source>
        <dbReference type="ARBA" id="ARBA00022475"/>
    </source>
</evidence>
<dbReference type="PANTHER" id="PTHR30269:SF37">
    <property type="entry name" value="MEMBRANE TRANSPORTER PROTEIN"/>
    <property type="match status" value="1"/>
</dbReference>
<feature type="transmembrane region" description="Helical" evidence="8">
    <location>
        <begin position="131"/>
        <end position="157"/>
    </location>
</feature>
<evidence type="ECO:0000256" key="7">
    <source>
        <dbReference type="ARBA" id="ARBA00023136"/>
    </source>
</evidence>
<reference evidence="9 10" key="1">
    <citation type="submission" date="2023-11" db="EMBL/GenBank/DDBJ databases">
        <title>Draft genome of Azohydromonas lata strain H1 (DSM1123), a polyhydroxyalkanoate producer.</title>
        <authorList>
            <person name="Traversa D."/>
            <person name="D'Addabbo P."/>
            <person name="Pazzani C."/>
            <person name="Manzari C."/>
            <person name="Chiara M."/>
            <person name="Scrascia M."/>
        </authorList>
    </citation>
    <scope>NUCLEOTIDE SEQUENCE [LARGE SCALE GENOMIC DNA]</scope>
    <source>
        <strain evidence="9 10">H1</strain>
    </source>
</reference>
<comment type="subcellular location">
    <subcellularLocation>
        <location evidence="1 8">Cell membrane</location>
        <topology evidence="1 8">Multi-pass membrane protein</topology>
    </subcellularLocation>
</comment>
<feature type="transmembrane region" description="Helical" evidence="8">
    <location>
        <begin position="198"/>
        <end position="216"/>
    </location>
</feature>
<sequence length="255" mass="26408">MTLPNGTLTLLLLVGLGSWFQTLTGFGLGLIVVGMASGLGLPLAGVATFVNLVSLPQNALALRGRRAPIDWRLTGAAVAGLLPAVTLGVLLLERLDAAATLTLQALLGALVLQAALGLLRQPRPLAQRSPTRSFVLSGLAGGLMGGLFGMAGPPLILHFYRQPLEVARIRSALLAVFMAMSLWRTLTSAVQGGIDSAVMLQTLAALPVAALATHAARRFPPRLSPAALRRVAYAVLLALGTGLLLDALVRLARAA</sequence>
<dbReference type="InterPro" id="IPR002781">
    <property type="entry name" value="TM_pro_TauE-like"/>
</dbReference>
<dbReference type="Proteomes" id="UP001293718">
    <property type="component" value="Unassembled WGS sequence"/>
</dbReference>
<organism evidence="9 10">
    <name type="scientific">Azohydromonas lata</name>
    <dbReference type="NCBI Taxonomy" id="45677"/>
    <lineage>
        <taxon>Bacteria</taxon>
        <taxon>Pseudomonadati</taxon>
        <taxon>Pseudomonadota</taxon>
        <taxon>Betaproteobacteria</taxon>
        <taxon>Burkholderiales</taxon>
        <taxon>Sphaerotilaceae</taxon>
        <taxon>Azohydromonas</taxon>
    </lineage>
</organism>